<dbReference type="Proteomes" id="UP000728032">
    <property type="component" value="Unassembled WGS sequence"/>
</dbReference>
<dbReference type="AlphaFoldDB" id="A0A7R9MEG9"/>
<evidence type="ECO:0000313" key="4">
    <source>
        <dbReference type="EMBL" id="CAD7658533.1"/>
    </source>
</evidence>
<evidence type="ECO:0000313" key="5">
    <source>
        <dbReference type="Proteomes" id="UP000728032"/>
    </source>
</evidence>
<proteinExistence type="predicted"/>
<keyword evidence="5" id="KW-1185">Reference proteome</keyword>
<feature type="transmembrane region" description="Helical" evidence="2">
    <location>
        <begin position="109"/>
        <end position="128"/>
    </location>
</feature>
<dbReference type="InterPro" id="IPR040187">
    <property type="entry name" value="OCAD1/2"/>
</dbReference>
<dbReference type="Pfam" id="PF07051">
    <property type="entry name" value="OCIA"/>
    <property type="match status" value="1"/>
</dbReference>
<dbReference type="OrthoDB" id="6513616at2759"/>
<protein>
    <recommendedName>
        <fullName evidence="3">OCIA domain-containing protein</fullName>
    </recommendedName>
</protein>
<dbReference type="PANTHER" id="PTHR13336">
    <property type="entry name" value="OVARIAN CARCINOMA IMMUNOREACTIVE ANTIGEN"/>
    <property type="match status" value="1"/>
</dbReference>
<dbReference type="EMBL" id="CAJPVJ010015224">
    <property type="protein sequence ID" value="CAG2175719.1"/>
    <property type="molecule type" value="Genomic_DNA"/>
</dbReference>
<accession>A0A7R9MEG9</accession>
<organism evidence="4">
    <name type="scientific">Oppiella nova</name>
    <dbReference type="NCBI Taxonomy" id="334625"/>
    <lineage>
        <taxon>Eukaryota</taxon>
        <taxon>Metazoa</taxon>
        <taxon>Ecdysozoa</taxon>
        <taxon>Arthropoda</taxon>
        <taxon>Chelicerata</taxon>
        <taxon>Arachnida</taxon>
        <taxon>Acari</taxon>
        <taxon>Acariformes</taxon>
        <taxon>Sarcoptiformes</taxon>
        <taxon>Oribatida</taxon>
        <taxon>Brachypylina</taxon>
        <taxon>Oppioidea</taxon>
        <taxon>Oppiidae</taxon>
        <taxon>Oppiella</taxon>
    </lineage>
</organism>
<dbReference type="EMBL" id="OC930049">
    <property type="protein sequence ID" value="CAD7658533.1"/>
    <property type="molecule type" value="Genomic_DNA"/>
</dbReference>
<feature type="domain" description="OCIA" evidence="3">
    <location>
        <begin position="93"/>
        <end position="165"/>
    </location>
</feature>
<feature type="region of interest" description="Disordered" evidence="1">
    <location>
        <begin position="225"/>
        <end position="261"/>
    </location>
</feature>
<name>A0A7R9MEG9_9ACAR</name>
<reference evidence="4" key="1">
    <citation type="submission" date="2020-11" db="EMBL/GenBank/DDBJ databases">
        <authorList>
            <person name="Tran Van P."/>
        </authorList>
    </citation>
    <scope>NUCLEOTIDE SEQUENCE</scope>
</reference>
<sequence length="261" mass="29731">MAKRIAFTGHVFGLKSLAPFGGRKANHEINSCEMSYLRDKNDNNFVNEFDDNTTKTSQLSPNYPQNDTNLYNRYKENAANDRLKRSSEGIPAISAEDFRMLRECNRESFWMRCLPLSVGICSLMFYLAHKKSVKPKVVHILSGTFGGWFLGKLSYRRTCEDRLIHSPSQSPFVTAMRRRRGIVRDDTVLTTDGQPADQSSDLFWDQPSKDEFGYGAHEFADYKDNDLSGGKGQGETKTYTTYDDLRAHNRANSHKPKPFSA</sequence>
<keyword evidence="2" id="KW-0812">Transmembrane</keyword>
<gene>
    <name evidence="4" type="ORF">ONB1V03_LOCUS15154</name>
</gene>
<keyword evidence="2" id="KW-1133">Transmembrane helix</keyword>
<dbReference type="GO" id="GO:0005768">
    <property type="term" value="C:endosome"/>
    <property type="evidence" value="ECO:0007669"/>
    <property type="project" value="TreeGrafter"/>
</dbReference>
<dbReference type="InterPro" id="IPR009764">
    <property type="entry name" value="OCIA_dom"/>
</dbReference>
<evidence type="ECO:0000259" key="3">
    <source>
        <dbReference type="Pfam" id="PF07051"/>
    </source>
</evidence>
<evidence type="ECO:0000256" key="2">
    <source>
        <dbReference type="SAM" id="Phobius"/>
    </source>
</evidence>
<dbReference type="PANTHER" id="PTHR13336:SF3">
    <property type="entry name" value="OCIA DOMAIN-CONTAINING PROTEIN 1"/>
    <property type="match status" value="1"/>
</dbReference>
<keyword evidence="2" id="KW-0472">Membrane</keyword>
<evidence type="ECO:0000256" key="1">
    <source>
        <dbReference type="SAM" id="MobiDB-lite"/>
    </source>
</evidence>
<feature type="compositionally biased region" description="Basic residues" evidence="1">
    <location>
        <begin position="248"/>
        <end position="261"/>
    </location>
</feature>